<organism evidence="4 5">
    <name type="scientific">Streptomyces venezuelae</name>
    <dbReference type="NCBI Taxonomy" id="54571"/>
    <lineage>
        <taxon>Bacteria</taxon>
        <taxon>Bacillati</taxon>
        <taxon>Actinomycetota</taxon>
        <taxon>Actinomycetes</taxon>
        <taxon>Kitasatosporales</taxon>
        <taxon>Streptomycetaceae</taxon>
        <taxon>Streptomyces</taxon>
    </lineage>
</organism>
<dbReference type="OrthoDB" id="9802587at2"/>
<keyword evidence="5" id="KW-1185">Reference proteome</keyword>
<dbReference type="Pfam" id="PF00185">
    <property type="entry name" value="OTCace"/>
    <property type="match status" value="1"/>
</dbReference>
<feature type="domain" description="Aspartate/ornithine carbamoyltransferase Asp/Orn-binding" evidence="3">
    <location>
        <begin position="80"/>
        <end position="164"/>
    </location>
</feature>
<dbReference type="InterPro" id="IPR036901">
    <property type="entry name" value="Asp/Orn_carbamoylTrfase_sf"/>
</dbReference>
<protein>
    <recommendedName>
        <fullName evidence="3">Aspartate/ornithine carbamoyltransferase Asp/Orn-binding domain-containing protein</fullName>
    </recommendedName>
</protein>
<dbReference type="EMBL" id="CP029193">
    <property type="protein sequence ID" value="QES30529.1"/>
    <property type="molecule type" value="Genomic_DNA"/>
</dbReference>
<feature type="compositionally biased region" description="Pro residues" evidence="2">
    <location>
        <begin position="20"/>
        <end position="31"/>
    </location>
</feature>
<sequence length="189" mass="20547">MPNRPRPCRPRLASASRTEPPAPWRRPGPAPRPRRTIQAPPPPSALPVRLRTYQNFSRQHPAGHPVPPHSRPDSARSLPAGVDVVYTSRCGAPGTAVNDAAWRERFRAFHVDEEFMTRRPCVLLLHDPPARRGDEVSGTVLDGPRSVAWTRSAMKFSGATAVLVRFVGSQAPETPAPPETPAVSGPSDA</sequence>
<dbReference type="InterPro" id="IPR006131">
    <property type="entry name" value="Asp_carbamoyltransf_Asp/Orn-bd"/>
</dbReference>
<dbReference type="SUPFAM" id="SSF53671">
    <property type="entry name" value="Aspartate/ornithine carbamoyltransferase"/>
    <property type="match status" value="1"/>
</dbReference>
<evidence type="ECO:0000313" key="4">
    <source>
        <dbReference type="EMBL" id="QES30529.1"/>
    </source>
</evidence>
<evidence type="ECO:0000259" key="3">
    <source>
        <dbReference type="Pfam" id="PF00185"/>
    </source>
</evidence>
<proteinExistence type="predicted"/>
<dbReference type="GO" id="GO:0006520">
    <property type="term" value="P:amino acid metabolic process"/>
    <property type="evidence" value="ECO:0007669"/>
    <property type="project" value="InterPro"/>
</dbReference>
<evidence type="ECO:0000256" key="1">
    <source>
        <dbReference type="ARBA" id="ARBA00022679"/>
    </source>
</evidence>
<feature type="region of interest" description="Disordered" evidence="2">
    <location>
        <begin position="1"/>
        <end position="47"/>
    </location>
</feature>
<dbReference type="AlphaFoldDB" id="A0A5P2BQ88"/>
<reference evidence="4 5" key="1">
    <citation type="submission" date="2018-05" db="EMBL/GenBank/DDBJ databases">
        <title>Streptomyces venezuelae.</title>
        <authorList>
            <person name="Kim W."/>
            <person name="Lee N."/>
            <person name="Cho B.-K."/>
        </authorList>
    </citation>
    <scope>NUCLEOTIDE SEQUENCE [LARGE SCALE GENOMIC DNA]</scope>
    <source>
        <strain evidence="4 5">ATCC 14583</strain>
    </source>
</reference>
<dbReference type="Gene3D" id="3.40.50.1370">
    <property type="entry name" value="Aspartate/ornithine carbamoyltransferase"/>
    <property type="match status" value="1"/>
</dbReference>
<name>A0A5P2BQ88_STRVZ</name>
<keyword evidence="1" id="KW-0808">Transferase</keyword>
<dbReference type="GO" id="GO:0016743">
    <property type="term" value="F:carboxyl- or carbamoyltransferase activity"/>
    <property type="evidence" value="ECO:0007669"/>
    <property type="project" value="InterPro"/>
</dbReference>
<accession>A0A5P2BQ88</accession>
<dbReference type="GO" id="GO:0016597">
    <property type="term" value="F:amino acid binding"/>
    <property type="evidence" value="ECO:0007669"/>
    <property type="project" value="InterPro"/>
</dbReference>
<feature type="region of interest" description="Disordered" evidence="2">
    <location>
        <begin position="170"/>
        <end position="189"/>
    </location>
</feature>
<evidence type="ECO:0000256" key="2">
    <source>
        <dbReference type="SAM" id="MobiDB-lite"/>
    </source>
</evidence>
<gene>
    <name evidence="4" type="ORF">DEJ47_32550</name>
</gene>
<dbReference type="Proteomes" id="UP000323046">
    <property type="component" value="Chromosome"/>
</dbReference>
<evidence type="ECO:0000313" key="5">
    <source>
        <dbReference type="Proteomes" id="UP000323046"/>
    </source>
</evidence>